<evidence type="ECO:0000313" key="2">
    <source>
        <dbReference type="EMBL" id="GAA2015066.1"/>
    </source>
</evidence>
<accession>A0ABP5F3F9</accession>
<evidence type="ECO:0000256" key="1">
    <source>
        <dbReference type="SAM" id="MobiDB-lite"/>
    </source>
</evidence>
<evidence type="ECO:0008006" key="4">
    <source>
        <dbReference type="Google" id="ProtNLM"/>
    </source>
</evidence>
<organism evidence="2 3">
    <name type="scientific">Catenulispora yoronensis</name>
    <dbReference type="NCBI Taxonomy" id="450799"/>
    <lineage>
        <taxon>Bacteria</taxon>
        <taxon>Bacillati</taxon>
        <taxon>Actinomycetota</taxon>
        <taxon>Actinomycetes</taxon>
        <taxon>Catenulisporales</taxon>
        <taxon>Catenulisporaceae</taxon>
        <taxon>Catenulispora</taxon>
    </lineage>
</organism>
<protein>
    <recommendedName>
        <fullName evidence="4">Baseplate assembly protein</fullName>
    </recommendedName>
</protein>
<name>A0ABP5F3F9_9ACTN</name>
<gene>
    <name evidence="2" type="ORF">GCM10009839_07750</name>
</gene>
<comment type="caution">
    <text evidence="2">The sequence shown here is derived from an EMBL/GenBank/DDBJ whole genome shotgun (WGS) entry which is preliminary data.</text>
</comment>
<dbReference type="NCBIfam" id="TIGR02243">
    <property type="entry name" value="putative baseplate assembly protein"/>
    <property type="match status" value="1"/>
</dbReference>
<dbReference type="RefSeq" id="WP_344664073.1">
    <property type="nucleotide sequence ID" value="NZ_BAAAQN010000003.1"/>
</dbReference>
<evidence type="ECO:0000313" key="3">
    <source>
        <dbReference type="Proteomes" id="UP001500751"/>
    </source>
</evidence>
<dbReference type="InterPro" id="IPR011749">
    <property type="entry name" value="CHP02243"/>
</dbReference>
<dbReference type="EMBL" id="BAAAQN010000003">
    <property type="protein sequence ID" value="GAA2015066.1"/>
    <property type="molecule type" value="Genomic_DNA"/>
</dbReference>
<dbReference type="Proteomes" id="UP001500751">
    <property type="component" value="Unassembled WGS sequence"/>
</dbReference>
<sequence>MTCADELRRVKVRHSGLFGLDSVDTVEDADGSRRLTVSFLGPAPEGLGPANFRVDGGRRVTGVKVLTASRSTAVDPQLESRMELTVDRWGDLSAYRLSVVAADPLGGPGTDPYPGFDPRYDSVDFSFRPECAGLDCAQACCSAGTGCAPADGAAVEIDYLAKDYDSFRQLLLDRLSLTVPDWVERHVPDLGIALVELLAYEGDRLSYRQDAVATEAYLDTARLRTSVRRHARLVDYAMHDGCTARAWVCLETDEDLTLPAGDFRFATLPPSALPGGAPAVLGTELGRRNLPPYQVFEPVVAEDVELYREHSTIHLWTWGDAECCLPAGTTDAVFVDGAPGCDPSQRILRLRPGDVVVFEEILGARTGEAADADRTHRQAVRLTSVTPDVDRLYEQPILRVAWAREDALAFPLCVTSKGGPRCADLEVGVARGNVVLVEHGQAIDWCLQPPEPIDVPEAPPRESGCPPPSCFGCPDDDPVDARPAYPPLPLRFAPALRKWPVSQSTPFPAAETVATAQAAWLLGLPARARARITAIWRSLGTVSAPGSAPGSAPTSAPTPRSTPRSAPAPAPGTLDPDDRAYLATVFGADVLTRFQLDTQPDQALRTLLARFDELLAAKLARWTDLVRRARAGYVLRFDAEGWEIGQSWGEPERTALREDSPAFRGPASGATAQDPRAALPAVRLTDQDGHDWLPLRDLLDSGPGDRAFVGETDDDGVLWLRFGDGRNGAAFPAADAPGVQAQARYRVGNGRTGNVGAEAISLIVFCSTRQGAIQAVRNPLPAAGGVDPEPVDQVRQLAPVEITHRLLRAVTAADYAAVAALTPEVRRAAADLRWTGSWYEAQVAIEAFGTETAPTYLLDAVRHDLFRYRRVGHDLAVFGAELVPLDLALRIGVAPEYLTAHVEAAVRKAFATLFAPDAMVFGDPVRSSRLVAAAVSVPGVRHAEVTRLARLFSGPGGPGGPALPGALDDPLTTGVLPIGALEVAQLDDDPARPENGVLDLTLEGGR</sequence>
<keyword evidence="3" id="KW-1185">Reference proteome</keyword>
<proteinExistence type="predicted"/>
<feature type="compositionally biased region" description="Low complexity" evidence="1">
    <location>
        <begin position="542"/>
        <end position="573"/>
    </location>
</feature>
<feature type="region of interest" description="Disordered" evidence="1">
    <location>
        <begin position="542"/>
        <end position="575"/>
    </location>
</feature>
<reference evidence="3" key="1">
    <citation type="journal article" date="2019" name="Int. J. Syst. Evol. Microbiol.">
        <title>The Global Catalogue of Microorganisms (GCM) 10K type strain sequencing project: providing services to taxonomists for standard genome sequencing and annotation.</title>
        <authorList>
            <consortium name="The Broad Institute Genomics Platform"/>
            <consortium name="The Broad Institute Genome Sequencing Center for Infectious Disease"/>
            <person name="Wu L."/>
            <person name="Ma J."/>
        </authorList>
    </citation>
    <scope>NUCLEOTIDE SEQUENCE [LARGE SCALE GENOMIC DNA]</scope>
    <source>
        <strain evidence="3">JCM 16014</strain>
    </source>
</reference>